<feature type="region of interest" description="Disordered" evidence="7">
    <location>
        <begin position="84"/>
        <end position="118"/>
    </location>
</feature>
<dbReference type="GO" id="GO:0003700">
    <property type="term" value="F:DNA-binding transcription factor activity"/>
    <property type="evidence" value="ECO:0007669"/>
    <property type="project" value="InterPro"/>
</dbReference>
<keyword evidence="1" id="KW-0805">Transcription regulation</keyword>
<evidence type="ECO:0000256" key="2">
    <source>
        <dbReference type="ARBA" id="ARBA00023125"/>
    </source>
</evidence>
<feature type="coiled-coil region" evidence="6">
    <location>
        <begin position="22"/>
        <end position="59"/>
    </location>
</feature>
<evidence type="ECO:0000313" key="9">
    <source>
        <dbReference type="Proteomes" id="UP000887013"/>
    </source>
</evidence>
<dbReference type="GO" id="GO:0003677">
    <property type="term" value="F:DNA binding"/>
    <property type="evidence" value="ECO:0007669"/>
    <property type="project" value="UniProtKB-KW"/>
</dbReference>
<dbReference type="PANTHER" id="PTHR10328:SF3">
    <property type="entry name" value="PROTEIN MAX"/>
    <property type="match status" value="1"/>
</dbReference>
<dbReference type="InterPro" id="IPR046347">
    <property type="entry name" value="bZIP_sf"/>
</dbReference>
<evidence type="ECO:0000256" key="3">
    <source>
        <dbReference type="ARBA" id="ARBA00023159"/>
    </source>
</evidence>
<evidence type="ECO:0000256" key="5">
    <source>
        <dbReference type="ARBA" id="ARBA00023242"/>
    </source>
</evidence>
<keyword evidence="3" id="KW-0010">Activator</keyword>
<proteinExistence type="predicted"/>
<dbReference type="PANTHER" id="PTHR10328">
    <property type="entry name" value="PROTEIN MAX MYC-ASSOCIATED FACTOR X"/>
    <property type="match status" value="1"/>
</dbReference>
<keyword evidence="4" id="KW-0804">Transcription</keyword>
<name>A0A8X6PIQ9_NEPPI</name>
<dbReference type="GO" id="GO:0046983">
    <property type="term" value="F:protein dimerization activity"/>
    <property type="evidence" value="ECO:0007669"/>
    <property type="project" value="InterPro"/>
</dbReference>
<dbReference type="Proteomes" id="UP000887013">
    <property type="component" value="Unassembled WGS sequence"/>
</dbReference>
<dbReference type="Gene3D" id="4.10.280.10">
    <property type="entry name" value="Helix-loop-helix DNA-binding domain"/>
    <property type="match status" value="1"/>
</dbReference>
<keyword evidence="5" id="KW-0539">Nucleus</keyword>
<organism evidence="8 9">
    <name type="scientific">Nephila pilipes</name>
    <name type="common">Giant wood spider</name>
    <name type="synonym">Nephila maculata</name>
    <dbReference type="NCBI Taxonomy" id="299642"/>
    <lineage>
        <taxon>Eukaryota</taxon>
        <taxon>Metazoa</taxon>
        <taxon>Ecdysozoa</taxon>
        <taxon>Arthropoda</taxon>
        <taxon>Chelicerata</taxon>
        <taxon>Arachnida</taxon>
        <taxon>Araneae</taxon>
        <taxon>Araneomorphae</taxon>
        <taxon>Entelegynae</taxon>
        <taxon>Araneoidea</taxon>
        <taxon>Nephilidae</taxon>
        <taxon>Nephila</taxon>
    </lineage>
</organism>
<dbReference type="SUPFAM" id="SSF57959">
    <property type="entry name" value="Leucine zipper domain"/>
    <property type="match status" value="1"/>
</dbReference>
<dbReference type="InterPro" id="IPR036638">
    <property type="entry name" value="HLH_DNA-bd_sf"/>
</dbReference>
<evidence type="ECO:0000256" key="6">
    <source>
        <dbReference type="SAM" id="Coils"/>
    </source>
</evidence>
<dbReference type="GO" id="GO:0045944">
    <property type="term" value="P:positive regulation of transcription by RNA polymerase II"/>
    <property type="evidence" value="ECO:0007669"/>
    <property type="project" value="TreeGrafter"/>
</dbReference>
<keyword evidence="9" id="KW-1185">Reference proteome</keyword>
<evidence type="ECO:0000256" key="1">
    <source>
        <dbReference type="ARBA" id="ARBA00023015"/>
    </source>
</evidence>
<evidence type="ECO:0000256" key="4">
    <source>
        <dbReference type="ARBA" id="ARBA00023163"/>
    </source>
</evidence>
<accession>A0A8X6PIQ9</accession>
<sequence length="118" mass="13008">MLDNYPHEASRAQILKKAADYIQSMRRKNSSHQQDIDDLKKQNKILEEQIKALEKAKNTGNYVAAASILESHMNSSKASVLSAAFDGDSDSDVSSDTDGSKDGRRKKIKSSLENSVHA</sequence>
<dbReference type="EMBL" id="BMAW01070488">
    <property type="protein sequence ID" value="GFT73449.1"/>
    <property type="molecule type" value="Genomic_DNA"/>
</dbReference>
<protein>
    <submittedName>
        <fullName evidence="8">Protein max</fullName>
    </submittedName>
</protein>
<comment type="caution">
    <text evidence="8">The sequence shown here is derived from an EMBL/GenBank/DDBJ whole genome shotgun (WGS) entry which is preliminary data.</text>
</comment>
<evidence type="ECO:0000313" key="8">
    <source>
        <dbReference type="EMBL" id="GFT73449.1"/>
    </source>
</evidence>
<keyword evidence="2" id="KW-0238">DNA-binding</keyword>
<gene>
    <name evidence="8" type="primary">MAX</name>
    <name evidence="8" type="ORF">NPIL_349511</name>
</gene>
<dbReference type="OrthoDB" id="8964853at2759"/>
<evidence type="ECO:0000256" key="7">
    <source>
        <dbReference type="SAM" id="MobiDB-lite"/>
    </source>
</evidence>
<dbReference type="GO" id="GO:0090575">
    <property type="term" value="C:RNA polymerase II transcription regulator complex"/>
    <property type="evidence" value="ECO:0007669"/>
    <property type="project" value="TreeGrafter"/>
</dbReference>
<dbReference type="AlphaFoldDB" id="A0A8X6PIQ9"/>
<keyword evidence="6" id="KW-0175">Coiled coil</keyword>
<reference evidence="8" key="1">
    <citation type="submission" date="2020-08" db="EMBL/GenBank/DDBJ databases">
        <title>Multicomponent nature underlies the extraordinary mechanical properties of spider dragline silk.</title>
        <authorList>
            <person name="Kono N."/>
            <person name="Nakamura H."/>
            <person name="Mori M."/>
            <person name="Yoshida Y."/>
            <person name="Ohtoshi R."/>
            <person name="Malay A.D."/>
            <person name="Moran D.A.P."/>
            <person name="Tomita M."/>
            <person name="Numata K."/>
            <person name="Arakawa K."/>
        </authorList>
    </citation>
    <scope>NUCLEOTIDE SEQUENCE</scope>
</reference>